<dbReference type="OrthoDB" id="965798at2"/>
<comment type="caution">
    <text evidence="2">The sequence shown here is derived from an EMBL/GenBank/DDBJ whole genome shotgun (WGS) entry which is preliminary data.</text>
</comment>
<proteinExistence type="predicted"/>
<evidence type="ECO:0000256" key="1">
    <source>
        <dbReference type="SAM" id="Phobius"/>
    </source>
</evidence>
<organism evidence="2 3">
    <name type="scientific">Putridiphycobacter roseus</name>
    <dbReference type="NCBI Taxonomy" id="2219161"/>
    <lineage>
        <taxon>Bacteria</taxon>
        <taxon>Pseudomonadati</taxon>
        <taxon>Bacteroidota</taxon>
        <taxon>Flavobacteriia</taxon>
        <taxon>Flavobacteriales</taxon>
        <taxon>Crocinitomicaceae</taxon>
        <taxon>Putridiphycobacter</taxon>
    </lineage>
</organism>
<evidence type="ECO:0000313" key="3">
    <source>
        <dbReference type="Proteomes" id="UP000249248"/>
    </source>
</evidence>
<keyword evidence="3" id="KW-1185">Reference proteome</keyword>
<reference evidence="2 3" key="1">
    <citation type="submission" date="2018-06" db="EMBL/GenBank/DDBJ databases">
        <title>The draft genome sequence of Crocinitomix sp. SM1701.</title>
        <authorList>
            <person name="Zhang X."/>
        </authorList>
    </citation>
    <scope>NUCLEOTIDE SEQUENCE [LARGE SCALE GENOMIC DNA]</scope>
    <source>
        <strain evidence="2 3">SM1701</strain>
    </source>
</reference>
<evidence type="ECO:0000313" key="2">
    <source>
        <dbReference type="EMBL" id="PZE16418.1"/>
    </source>
</evidence>
<gene>
    <name evidence="2" type="ORF">DNU06_12775</name>
</gene>
<keyword evidence="1" id="KW-1133">Transmembrane helix</keyword>
<sequence length="56" mass="6616">MLKYIKGHLTSIDGIEIYPIISLIIFFAFFVGLIWYIIKLDKNKIKELENMPLNED</sequence>
<protein>
    <submittedName>
        <fullName evidence="2">CcoQ/FixQ family Cbb3-type cytochrome c oxidase assembly chaperone</fullName>
    </submittedName>
</protein>
<name>A0A2W1NP75_9FLAO</name>
<feature type="transmembrane region" description="Helical" evidence="1">
    <location>
        <begin position="17"/>
        <end position="38"/>
    </location>
</feature>
<keyword evidence="1" id="KW-0812">Transmembrane</keyword>
<dbReference type="RefSeq" id="WP_111063823.1">
    <property type="nucleotide sequence ID" value="NZ_JBHUCU010000005.1"/>
</dbReference>
<dbReference type="EMBL" id="QKSB01000008">
    <property type="protein sequence ID" value="PZE16418.1"/>
    <property type="molecule type" value="Genomic_DNA"/>
</dbReference>
<dbReference type="AlphaFoldDB" id="A0A2W1NP75"/>
<keyword evidence="1" id="KW-0472">Membrane</keyword>
<accession>A0A2W1NP75</accession>
<dbReference type="Proteomes" id="UP000249248">
    <property type="component" value="Unassembled WGS sequence"/>
</dbReference>